<keyword evidence="1" id="KW-0472">Membrane</keyword>
<name>A0ABR9DT00_9MICO</name>
<keyword evidence="1" id="KW-0812">Transmembrane</keyword>
<dbReference type="RefSeq" id="WP_192279605.1">
    <property type="nucleotide sequence ID" value="NZ_JACZDF010000003.1"/>
</dbReference>
<dbReference type="InterPro" id="IPR007165">
    <property type="entry name" value="Phage_holin_4_2"/>
</dbReference>
<dbReference type="Proteomes" id="UP000642107">
    <property type="component" value="Unassembled WGS sequence"/>
</dbReference>
<accession>A0ABR9DT00</accession>
<evidence type="ECO:0000313" key="2">
    <source>
        <dbReference type="EMBL" id="MBD9699536.1"/>
    </source>
</evidence>
<dbReference type="EMBL" id="JACZDF010000003">
    <property type="protein sequence ID" value="MBD9699536.1"/>
    <property type="molecule type" value="Genomic_DNA"/>
</dbReference>
<keyword evidence="3" id="KW-1185">Reference proteome</keyword>
<sequence length="130" mass="14102">MTFVLRVIVNAFALWITSLLVTGFNIVGASSAEGKIFVLLGVAAIFGVVNAAVRPVVAFLSVPFYILTLGLFTFVVNTLMLLLTVWITERTSWGIRIDGGFWTAFLAALLVTVVSFFGSLAIGRADRKDR</sequence>
<feature type="transmembrane region" description="Helical" evidence="1">
    <location>
        <begin position="7"/>
        <end position="30"/>
    </location>
</feature>
<feature type="transmembrane region" description="Helical" evidence="1">
    <location>
        <begin position="36"/>
        <end position="57"/>
    </location>
</feature>
<dbReference type="Pfam" id="PF04020">
    <property type="entry name" value="Phage_holin_4_2"/>
    <property type="match status" value="1"/>
</dbReference>
<feature type="transmembrane region" description="Helical" evidence="1">
    <location>
        <begin position="99"/>
        <end position="122"/>
    </location>
</feature>
<reference evidence="2 3" key="1">
    <citation type="submission" date="2020-09" db="EMBL/GenBank/DDBJ databases">
        <title>Flavimobilis rhizosphaerae sp. nov., isolated from rhizosphere soil of Spartina alterniflora.</title>
        <authorList>
            <person name="Hanqin C."/>
        </authorList>
    </citation>
    <scope>NUCLEOTIDE SEQUENCE [LARGE SCALE GENOMIC DNA]</scope>
    <source>
        <strain evidence="2 3">GY 10621</strain>
    </source>
</reference>
<organism evidence="2 3">
    <name type="scientific">Flavimobilis rhizosphaerae</name>
    <dbReference type="NCBI Taxonomy" id="2775421"/>
    <lineage>
        <taxon>Bacteria</taxon>
        <taxon>Bacillati</taxon>
        <taxon>Actinomycetota</taxon>
        <taxon>Actinomycetes</taxon>
        <taxon>Micrococcales</taxon>
        <taxon>Jonesiaceae</taxon>
        <taxon>Flavimobilis</taxon>
    </lineage>
</organism>
<proteinExistence type="predicted"/>
<evidence type="ECO:0000256" key="1">
    <source>
        <dbReference type="SAM" id="Phobius"/>
    </source>
</evidence>
<feature type="transmembrane region" description="Helical" evidence="1">
    <location>
        <begin position="64"/>
        <end position="87"/>
    </location>
</feature>
<dbReference type="PANTHER" id="PTHR37309">
    <property type="entry name" value="SLR0284 PROTEIN"/>
    <property type="match status" value="1"/>
</dbReference>
<gene>
    <name evidence="2" type="ORF">IGS67_08535</name>
</gene>
<keyword evidence="1" id="KW-1133">Transmembrane helix</keyword>
<comment type="caution">
    <text evidence="2">The sequence shown here is derived from an EMBL/GenBank/DDBJ whole genome shotgun (WGS) entry which is preliminary data.</text>
</comment>
<evidence type="ECO:0000313" key="3">
    <source>
        <dbReference type="Proteomes" id="UP000642107"/>
    </source>
</evidence>
<protein>
    <submittedName>
        <fullName evidence="2">Phage holin family protein</fullName>
    </submittedName>
</protein>
<dbReference type="PANTHER" id="PTHR37309:SF1">
    <property type="entry name" value="SLR0284 PROTEIN"/>
    <property type="match status" value="1"/>
</dbReference>